<evidence type="ECO:0000256" key="1">
    <source>
        <dbReference type="ARBA" id="ARBA00004193"/>
    </source>
</evidence>
<comment type="subcellular location">
    <subcellularLocation>
        <location evidence="1">Cell membrane</location>
        <topology evidence="1">Lipid-anchor</topology>
    </subcellularLocation>
</comment>
<dbReference type="GO" id="GO:0015833">
    <property type="term" value="P:peptide transport"/>
    <property type="evidence" value="ECO:0007669"/>
    <property type="project" value="TreeGrafter"/>
</dbReference>
<dbReference type="InterPro" id="IPR030678">
    <property type="entry name" value="Peptide/Ni-bd"/>
</dbReference>
<dbReference type="Proteomes" id="UP000599074">
    <property type="component" value="Unassembled WGS sequence"/>
</dbReference>
<dbReference type="InterPro" id="IPR023765">
    <property type="entry name" value="SBP_5_CS"/>
</dbReference>
<dbReference type="GO" id="GO:0042597">
    <property type="term" value="C:periplasmic space"/>
    <property type="evidence" value="ECO:0007669"/>
    <property type="project" value="UniProtKB-ARBA"/>
</dbReference>
<dbReference type="SUPFAM" id="SSF53850">
    <property type="entry name" value="Periplasmic binding protein-like II"/>
    <property type="match status" value="1"/>
</dbReference>
<dbReference type="InterPro" id="IPR039424">
    <property type="entry name" value="SBP_5"/>
</dbReference>
<keyword evidence="3 4" id="KW-0732">Signal</keyword>
<dbReference type="PROSITE" id="PS01040">
    <property type="entry name" value="SBP_BACTERIAL_5"/>
    <property type="match status" value="1"/>
</dbReference>
<comment type="similarity">
    <text evidence="2">Belongs to the bacterial solute-binding protein 5 family.</text>
</comment>
<dbReference type="InterPro" id="IPR000914">
    <property type="entry name" value="SBP_5_dom"/>
</dbReference>
<evidence type="ECO:0000313" key="7">
    <source>
        <dbReference type="Proteomes" id="UP000599074"/>
    </source>
</evidence>
<evidence type="ECO:0000313" key="6">
    <source>
        <dbReference type="EMBL" id="GII23465.1"/>
    </source>
</evidence>
<dbReference type="GO" id="GO:1904680">
    <property type="term" value="F:peptide transmembrane transporter activity"/>
    <property type="evidence" value="ECO:0007669"/>
    <property type="project" value="TreeGrafter"/>
</dbReference>
<proteinExistence type="inferred from homology"/>
<evidence type="ECO:0000259" key="5">
    <source>
        <dbReference type="Pfam" id="PF00496"/>
    </source>
</evidence>
<dbReference type="AlphaFoldDB" id="A0A8J3X0K3"/>
<dbReference type="CDD" id="cd00995">
    <property type="entry name" value="PBP2_NikA_DppA_OppA_like"/>
    <property type="match status" value="1"/>
</dbReference>
<dbReference type="PROSITE" id="PS51257">
    <property type="entry name" value="PROKAR_LIPOPROTEIN"/>
    <property type="match status" value="1"/>
</dbReference>
<dbReference type="PANTHER" id="PTHR30290">
    <property type="entry name" value="PERIPLASMIC BINDING COMPONENT OF ABC TRANSPORTER"/>
    <property type="match status" value="1"/>
</dbReference>
<protein>
    <submittedName>
        <fullName evidence="6">ABC transporter substrate-binding protein</fullName>
    </submittedName>
</protein>
<dbReference type="Gene3D" id="3.40.190.10">
    <property type="entry name" value="Periplasmic binding protein-like II"/>
    <property type="match status" value="1"/>
</dbReference>
<gene>
    <name evidence="6" type="ORF">Pme01_30620</name>
</gene>
<sequence>MPISRRSRLAAVAVMTAAALSLVACGSGQPAATGDASLLKIRLQSDPATLDVTQTTANIVSHVFTYNVMEGLVELDKSGKPQPLLATKWQMSTDGLTYTFTLREGVKFHDGTPFNADAVAFNLNRDKGIAGFGYRNIGNVQSVTAVDPKTVEIKLGRPSSEFMTFLGLRQGVMVSPAAAAKQAESPVGTGPYKFVKWTKGEVIALDRNEEYWGEKPAYKKVEFKEITDENAALSAVQAGDVDGIIVQNGALDRTKQLSKDPNLKVVPVPSQLIWRLSMNTRQGPLANPKVRQAISMALDRKAFVDATFSGYAVPTCNFFSSVSPLQDNYCPYEYNPAKAKQLLAEAGYPNGFEMEMIGGIVVQPVSELVIAQLAEVGITVKNSVSDDAQVIARVFGSQTPDYQTTVVGRREMKPSDALSVCPPPNAEGYCDPQVKAHLLAADATTDPNVASSEMVKAVHLMTDAAFNVPLFTSAAPSIFSSKVTGFKGFTADFEFDLRSLKPAN</sequence>
<name>A0A8J3X0K3_9ACTN</name>
<evidence type="ECO:0000256" key="3">
    <source>
        <dbReference type="ARBA" id="ARBA00022729"/>
    </source>
</evidence>
<dbReference type="EMBL" id="BOON01000028">
    <property type="protein sequence ID" value="GII23465.1"/>
    <property type="molecule type" value="Genomic_DNA"/>
</dbReference>
<dbReference type="Pfam" id="PF00496">
    <property type="entry name" value="SBP_bac_5"/>
    <property type="match status" value="1"/>
</dbReference>
<evidence type="ECO:0000256" key="4">
    <source>
        <dbReference type="SAM" id="SignalP"/>
    </source>
</evidence>
<keyword evidence="7" id="KW-1185">Reference proteome</keyword>
<comment type="caution">
    <text evidence="6">The sequence shown here is derived from an EMBL/GenBank/DDBJ whole genome shotgun (WGS) entry which is preliminary data.</text>
</comment>
<feature type="signal peptide" evidence="4">
    <location>
        <begin position="1"/>
        <end position="26"/>
    </location>
</feature>
<dbReference type="PIRSF" id="PIRSF002741">
    <property type="entry name" value="MppA"/>
    <property type="match status" value="1"/>
</dbReference>
<accession>A0A8J3X0K3</accession>
<dbReference type="GO" id="GO:0043190">
    <property type="term" value="C:ATP-binding cassette (ABC) transporter complex"/>
    <property type="evidence" value="ECO:0007669"/>
    <property type="project" value="InterPro"/>
</dbReference>
<feature type="domain" description="Solute-binding protein family 5" evidence="5">
    <location>
        <begin position="80"/>
        <end position="390"/>
    </location>
</feature>
<reference evidence="6" key="1">
    <citation type="submission" date="2021-01" db="EMBL/GenBank/DDBJ databases">
        <title>Whole genome shotgun sequence of Planosporangium mesophilum NBRC 109066.</title>
        <authorList>
            <person name="Komaki H."/>
            <person name="Tamura T."/>
        </authorList>
    </citation>
    <scope>NUCLEOTIDE SEQUENCE</scope>
    <source>
        <strain evidence="6">NBRC 109066</strain>
    </source>
</reference>
<dbReference type="Gene3D" id="3.90.76.10">
    <property type="entry name" value="Dipeptide-binding Protein, Domain 1"/>
    <property type="match status" value="1"/>
</dbReference>
<dbReference type="Gene3D" id="3.10.105.10">
    <property type="entry name" value="Dipeptide-binding Protein, Domain 3"/>
    <property type="match status" value="1"/>
</dbReference>
<dbReference type="PANTHER" id="PTHR30290:SF38">
    <property type="entry name" value="D,D-DIPEPTIDE-BINDING PERIPLASMIC PROTEIN DDPA-RELATED"/>
    <property type="match status" value="1"/>
</dbReference>
<organism evidence="6 7">
    <name type="scientific">Planosporangium mesophilum</name>
    <dbReference type="NCBI Taxonomy" id="689768"/>
    <lineage>
        <taxon>Bacteria</taxon>
        <taxon>Bacillati</taxon>
        <taxon>Actinomycetota</taxon>
        <taxon>Actinomycetes</taxon>
        <taxon>Micromonosporales</taxon>
        <taxon>Micromonosporaceae</taxon>
        <taxon>Planosporangium</taxon>
    </lineage>
</organism>
<feature type="chain" id="PRO_5039563977" evidence="4">
    <location>
        <begin position="27"/>
        <end position="504"/>
    </location>
</feature>
<evidence type="ECO:0000256" key="2">
    <source>
        <dbReference type="ARBA" id="ARBA00005695"/>
    </source>
</evidence>